<evidence type="ECO:0008006" key="13">
    <source>
        <dbReference type="Google" id="ProtNLM"/>
    </source>
</evidence>
<evidence type="ECO:0000256" key="1">
    <source>
        <dbReference type="ARBA" id="ARBA00004325"/>
    </source>
</evidence>
<dbReference type="PANTHER" id="PTHR13080:SF13">
    <property type="entry name" value="ATP SYNTHASE SUBUNIT F, MITOCHONDRIAL"/>
    <property type="match status" value="1"/>
</dbReference>
<organism evidence="11 12">
    <name type="scientific">Oryzias sinensis</name>
    <name type="common">Chinese medaka</name>
    <dbReference type="NCBI Taxonomy" id="183150"/>
    <lineage>
        <taxon>Eukaryota</taxon>
        <taxon>Metazoa</taxon>
        <taxon>Chordata</taxon>
        <taxon>Craniata</taxon>
        <taxon>Vertebrata</taxon>
        <taxon>Euteleostomi</taxon>
        <taxon>Actinopterygii</taxon>
        <taxon>Neopterygii</taxon>
        <taxon>Teleostei</taxon>
        <taxon>Neoteleostei</taxon>
        <taxon>Acanthomorphata</taxon>
        <taxon>Ovalentaria</taxon>
        <taxon>Atherinomorphae</taxon>
        <taxon>Beloniformes</taxon>
        <taxon>Adrianichthyidae</taxon>
        <taxon>Oryziinae</taxon>
        <taxon>Oryzias</taxon>
    </lineage>
</organism>
<sequence>LVRDFGLWSHNSTGWGWYYSRYIDVKKGGVAGVGMLLVGYCVLSYIWSYPHIKYYLCNVYTVG</sequence>
<keyword evidence="10" id="KW-0812">Transmembrane</keyword>
<dbReference type="PANTHER" id="PTHR13080">
    <property type="entry name" value="ATP SYNTHASE F CHAIN, MITOCHONDRIAL-RELATED"/>
    <property type="match status" value="1"/>
</dbReference>
<comment type="similarity">
    <text evidence="2">Belongs to the ATPase F chain family.</text>
</comment>
<evidence type="ECO:0000313" key="11">
    <source>
        <dbReference type="Ensembl" id="ENSOSIP00000009814.1"/>
    </source>
</evidence>
<dbReference type="Proteomes" id="UP000694383">
    <property type="component" value="Unplaced"/>
</dbReference>
<dbReference type="GeneTree" id="ENSGT01030000236878"/>
<keyword evidence="5" id="KW-0375">Hydrogen ion transport</keyword>
<keyword evidence="12" id="KW-1185">Reference proteome</keyword>
<dbReference type="InterPro" id="IPR019344">
    <property type="entry name" value="F1F0-ATPsyn_F_prd"/>
</dbReference>
<protein>
    <recommendedName>
        <fullName evidence="13">ATP synthase subunit f, mitochondrial</fullName>
    </recommendedName>
</protein>
<evidence type="ECO:0000256" key="10">
    <source>
        <dbReference type="SAM" id="Phobius"/>
    </source>
</evidence>
<dbReference type="GO" id="GO:0042776">
    <property type="term" value="P:proton motive force-driven mitochondrial ATP synthesis"/>
    <property type="evidence" value="ECO:0007669"/>
    <property type="project" value="TreeGrafter"/>
</dbReference>
<feature type="transmembrane region" description="Helical" evidence="10">
    <location>
        <begin position="28"/>
        <end position="47"/>
    </location>
</feature>
<keyword evidence="3" id="KW-0813">Transport</keyword>
<dbReference type="GO" id="GO:0046933">
    <property type="term" value="F:proton-transporting ATP synthase activity, rotational mechanism"/>
    <property type="evidence" value="ECO:0007669"/>
    <property type="project" value="TreeGrafter"/>
</dbReference>
<name>A0A8C7XA38_9TELE</name>
<keyword evidence="4" id="KW-0138">CF(0)</keyword>
<dbReference type="GO" id="GO:0031966">
    <property type="term" value="C:mitochondrial membrane"/>
    <property type="evidence" value="ECO:0007669"/>
    <property type="project" value="UniProtKB-SubCell"/>
</dbReference>
<evidence type="ECO:0000256" key="3">
    <source>
        <dbReference type="ARBA" id="ARBA00022448"/>
    </source>
</evidence>
<keyword evidence="7" id="KW-0496">Mitochondrion</keyword>
<comment type="subcellular location">
    <subcellularLocation>
        <location evidence="1">Mitochondrion membrane</location>
    </subcellularLocation>
</comment>
<evidence type="ECO:0000256" key="8">
    <source>
        <dbReference type="ARBA" id="ARBA00023136"/>
    </source>
</evidence>
<evidence type="ECO:0000256" key="9">
    <source>
        <dbReference type="ARBA" id="ARBA00023310"/>
    </source>
</evidence>
<proteinExistence type="inferred from homology"/>
<evidence type="ECO:0000256" key="4">
    <source>
        <dbReference type="ARBA" id="ARBA00022547"/>
    </source>
</evidence>
<keyword evidence="6" id="KW-0406">Ion transport</keyword>
<evidence type="ECO:0000313" key="12">
    <source>
        <dbReference type="Proteomes" id="UP000694383"/>
    </source>
</evidence>
<reference evidence="11" key="1">
    <citation type="submission" date="2025-08" db="UniProtKB">
        <authorList>
            <consortium name="Ensembl"/>
        </authorList>
    </citation>
    <scope>IDENTIFICATION</scope>
</reference>
<dbReference type="AlphaFoldDB" id="A0A8C7XA38"/>
<evidence type="ECO:0000256" key="7">
    <source>
        <dbReference type="ARBA" id="ARBA00023128"/>
    </source>
</evidence>
<keyword evidence="8 10" id="KW-0472">Membrane</keyword>
<dbReference type="GO" id="GO:0045259">
    <property type="term" value="C:proton-transporting ATP synthase complex"/>
    <property type="evidence" value="ECO:0007669"/>
    <property type="project" value="UniProtKB-KW"/>
</dbReference>
<dbReference type="Ensembl" id="ENSOSIT00000010448.1">
    <property type="protein sequence ID" value="ENSOSIP00000009814.1"/>
    <property type="gene ID" value="ENSOSIG00000006164.1"/>
</dbReference>
<evidence type="ECO:0000256" key="5">
    <source>
        <dbReference type="ARBA" id="ARBA00022781"/>
    </source>
</evidence>
<reference evidence="11" key="2">
    <citation type="submission" date="2025-09" db="UniProtKB">
        <authorList>
            <consortium name="Ensembl"/>
        </authorList>
    </citation>
    <scope>IDENTIFICATION</scope>
</reference>
<keyword evidence="10" id="KW-1133">Transmembrane helix</keyword>
<evidence type="ECO:0000256" key="6">
    <source>
        <dbReference type="ARBA" id="ARBA00023065"/>
    </source>
</evidence>
<accession>A0A8C7XA38</accession>
<keyword evidence="9" id="KW-0066">ATP synthesis</keyword>
<evidence type="ECO:0000256" key="2">
    <source>
        <dbReference type="ARBA" id="ARBA00005895"/>
    </source>
</evidence>